<organism evidence="3 4">
    <name type="scientific">Rhodococcus maanshanensis</name>
    <dbReference type="NCBI Taxonomy" id="183556"/>
    <lineage>
        <taxon>Bacteria</taxon>
        <taxon>Bacillati</taxon>
        <taxon>Actinomycetota</taxon>
        <taxon>Actinomycetes</taxon>
        <taxon>Mycobacteriales</taxon>
        <taxon>Nocardiaceae</taxon>
        <taxon>Rhodococcus</taxon>
    </lineage>
</organism>
<dbReference type="InterPro" id="IPR034660">
    <property type="entry name" value="DinB/YfiT-like"/>
</dbReference>
<dbReference type="NCBIfam" id="TIGR03083">
    <property type="entry name" value="maleylpyruvate isomerase family mycothiol-dependent enzyme"/>
    <property type="match status" value="1"/>
</dbReference>
<evidence type="ECO:0000259" key="2">
    <source>
        <dbReference type="Pfam" id="PF11716"/>
    </source>
</evidence>
<accession>A0A1H7T8L1</accession>
<evidence type="ECO:0000313" key="3">
    <source>
        <dbReference type="EMBL" id="SEL81231.1"/>
    </source>
</evidence>
<dbReference type="RefSeq" id="WP_072750659.1">
    <property type="nucleotide sequence ID" value="NZ_FOAW01000015.1"/>
</dbReference>
<protein>
    <submittedName>
        <fullName evidence="3">TIGR03086 family protein</fullName>
    </submittedName>
</protein>
<dbReference type="OrthoDB" id="5185819at2"/>
<proteinExistence type="predicted"/>
<keyword evidence="4" id="KW-1185">Reference proteome</keyword>
<sequence>MALGWLELQRRSHVEFGTRIEAVTDWSAPTPDSDWDTEQLVRHVIAEQQWVPPLLGGLTVAKAQAHVHPLGDDLVAEWRRYSGLATAAWAVAPPATEVHLSYGTVALERYLREQVFDVTVHSWDLARAAGLDEDLDPELVAAVWEEAEAQREMLSASGLFAPPVAVPNDAPLQVRLLALTGRDARSVPTPDRPEDDDERAH</sequence>
<dbReference type="NCBIfam" id="TIGR03086">
    <property type="entry name" value="TIGR03086 family metal-binding protein"/>
    <property type="match status" value="1"/>
</dbReference>
<dbReference type="GO" id="GO:0046872">
    <property type="term" value="F:metal ion binding"/>
    <property type="evidence" value="ECO:0007669"/>
    <property type="project" value="InterPro"/>
</dbReference>
<dbReference type="InterPro" id="IPR017520">
    <property type="entry name" value="CHP03086"/>
</dbReference>
<dbReference type="InterPro" id="IPR017517">
    <property type="entry name" value="Maleyloyr_isom"/>
</dbReference>
<feature type="domain" description="Mycothiol-dependent maleylpyruvate isomerase metal-binding" evidence="2">
    <location>
        <begin position="12"/>
        <end position="126"/>
    </location>
</feature>
<dbReference type="AlphaFoldDB" id="A0A1H7T8L1"/>
<name>A0A1H7T8L1_9NOCA</name>
<dbReference type="EMBL" id="FOAW01000015">
    <property type="protein sequence ID" value="SEL81231.1"/>
    <property type="molecule type" value="Genomic_DNA"/>
</dbReference>
<reference evidence="4" key="1">
    <citation type="submission" date="2016-10" db="EMBL/GenBank/DDBJ databases">
        <authorList>
            <person name="Varghese N."/>
            <person name="Submissions S."/>
        </authorList>
    </citation>
    <scope>NUCLEOTIDE SEQUENCE [LARGE SCALE GENOMIC DNA]</scope>
    <source>
        <strain evidence="4">DSM 44675</strain>
    </source>
</reference>
<evidence type="ECO:0000313" key="4">
    <source>
        <dbReference type="Proteomes" id="UP000198677"/>
    </source>
</evidence>
<feature type="region of interest" description="Disordered" evidence="1">
    <location>
        <begin position="181"/>
        <end position="201"/>
    </location>
</feature>
<dbReference type="InterPro" id="IPR024344">
    <property type="entry name" value="MDMPI_metal-binding"/>
</dbReference>
<dbReference type="Pfam" id="PF11716">
    <property type="entry name" value="MDMPI_N"/>
    <property type="match status" value="1"/>
</dbReference>
<dbReference type="SUPFAM" id="SSF109854">
    <property type="entry name" value="DinB/YfiT-like putative metalloenzymes"/>
    <property type="match status" value="1"/>
</dbReference>
<evidence type="ECO:0000256" key="1">
    <source>
        <dbReference type="SAM" id="MobiDB-lite"/>
    </source>
</evidence>
<dbReference type="Proteomes" id="UP000198677">
    <property type="component" value="Unassembled WGS sequence"/>
</dbReference>
<gene>
    <name evidence="3" type="ORF">SAMN05444583_11543</name>
</gene>